<gene>
    <name evidence="2" type="ORF">PISL3812_06825</name>
</gene>
<evidence type="ECO:0000313" key="3">
    <source>
        <dbReference type="Proteomes" id="UP000054383"/>
    </source>
</evidence>
<proteinExistence type="predicted"/>
<name>A0A0U1M433_TALIS</name>
<reference evidence="2 3" key="1">
    <citation type="submission" date="2015-04" db="EMBL/GenBank/DDBJ databases">
        <authorList>
            <person name="Syromyatnikov M.Y."/>
            <person name="Popov V.N."/>
        </authorList>
    </citation>
    <scope>NUCLEOTIDE SEQUENCE [LARGE SCALE GENOMIC DNA]</scope>
    <source>
        <strain evidence="2">WF-38-12</strain>
    </source>
</reference>
<protein>
    <submittedName>
        <fullName evidence="2">Uncharacterized protein</fullName>
    </submittedName>
</protein>
<accession>A0A0U1M433</accession>
<keyword evidence="3" id="KW-1185">Reference proteome</keyword>
<evidence type="ECO:0000256" key="1">
    <source>
        <dbReference type="SAM" id="MobiDB-lite"/>
    </source>
</evidence>
<dbReference type="AlphaFoldDB" id="A0A0U1M433"/>
<evidence type="ECO:0000313" key="2">
    <source>
        <dbReference type="EMBL" id="CRG89786.1"/>
    </source>
</evidence>
<dbReference type="OrthoDB" id="5420368at2759"/>
<feature type="compositionally biased region" description="Acidic residues" evidence="1">
    <location>
        <begin position="171"/>
        <end position="182"/>
    </location>
</feature>
<dbReference type="EMBL" id="CVMT01000006">
    <property type="protein sequence ID" value="CRG89786.1"/>
    <property type="molecule type" value="Genomic_DNA"/>
</dbReference>
<feature type="region of interest" description="Disordered" evidence="1">
    <location>
        <begin position="56"/>
        <end position="185"/>
    </location>
</feature>
<sequence length="208" mass="22761">MPMQWTAENDNILFLKVLETNNVFVNHSAIAEAWPTEAGKDRPTARAISERIWRLKQKAKQRVSDSVPNTPPDAPATPRTPGGSGSRSRRSGGGGSARVSVKRKKALTPDTDSEVETETPVATKRVKSEAGETAMSELKGLEVSTPSKRSRKPVQYLNMAAWADSDNNGNESEDSFDADFNPDEAPTYCTEKQYHHAIIEGMTDDVDA</sequence>
<organism evidence="2 3">
    <name type="scientific">Talaromyces islandicus</name>
    <name type="common">Penicillium islandicum</name>
    <dbReference type="NCBI Taxonomy" id="28573"/>
    <lineage>
        <taxon>Eukaryota</taxon>
        <taxon>Fungi</taxon>
        <taxon>Dikarya</taxon>
        <taxon>Ascomycota</taxon>
        <taxon>Pezizomycotina</taxon>
        <taxon>Eurotiomycetes</taxon>
        <taxon>Eurotiomycetidae</taxon>
        <taxon>Eurotiales</taxon>
        <taxon>Trichocomaceae</taxon>
        <taxon>Talaromyces</taxon>
        <taxon>Talaromyces sect. Islandici</taxon>
    </lineage>
</organism>
<dbReference type="STRING" id="28573.A0A0U1M433"/>
<dbReference type="Proteomes" id="UP000054383">
    <property type="component" value="Unassembled WGS sequence"/>
</dbReference>